<name>A0ABZ2C317_9PROT</name>
<keyword evidence="2" id="KW-1185">Reference proteome</keyword>
<dbReference type="EMBL" id="CP133270">
    <property type="protein sequence ID" value="WVX66849.1"/>
    <property type="molecule type" value="Genomic_DNA"/>
</dbReference>
<dbReference type="Proteomes" id="UP001330434">
    <property type="component" value="Chromosome"/>
</dbReference>
<sequence>MIMSQLRFFVVLGAIIFASFGVDADYIDEQIEKASLKAKSYQITFPQLIEDKDAKSILMFAPLEDLIPLFVKREDIQTQENRKILKKCFFELNNRGHINTWMGVNNRSLVAYRMLQKELIDQDAFDEIFNREITELIYDTSFVSRRYVDAPDFFHYFQTKKLEIFKKAAERNLGWISQETQKDLKESIKILEDPKLAFPYLIERGRDHLRTSKYECDRADEFLTEKRDAWHMQTQNYAQSIHFFLDNIEKSFFGYKKGKVYFEKLERREVSFSKDFLVEMDTLRTRLLKFKTMFSEKGDGFIDKKPFEGWSDMYLKGINDRLQKIQKLLDL</sequence>
<accession>A0ABZ2C317</accession>
<reference evidence="1 2" key="1">
    <citation type="journal article" date="2024" name="Environ. Microbiol.">
        <title>Novel evolutionary insights on the interactions of the Holosporales (Alphaproteobacteria) with eukaryotic hosts from comparative genomics.</title>
        <authorList>
            <person name="Giovannini M."/>
            <person name="Petroni G."/>
            <person name="Castelli M."/>
        </authorList>
    </citation>
    <scope>NUCLEOTIDE SEQUENCE [LARGE SCALE GENOMIC DNA]</scope>
    <source>
        <strain evidence="1 2">US_Bl 15I1</strain>
    </source>
</reference>
<evidence type="ECO:0000313" key="1">
    <source>
        <dbReference type="EMBL" id="WVX66849.1"/>
    </source>
</evidence>
<dbReference type="RefSeq" id="WP_338453425.1">
    <property type="nucleotide sequence ID" value="NZ_CP133270.1"/>
</dbReference>
<evidence type="ECO:0000313" key="2">
    <source>
        <dbReference type="Proteomes" id="UP001330434"/>
    </source>
</evidence>
<organism evidence="1 2">
    <name type="scientific">Candidatus Bealeia paramacronuclearis</name>
    <dbReference type="NCBI Taxonomy" id="1921001"/>
    <lineage>
        <taxon>Bacteria</taxon>
        <taxon>Pseudomonadati</taxon>
        <taxon>Pseudomonadota</taxon>
        <taxon>Alphaproteobacteria</taxon>
        <taxon>Holosporales</taxon>
        <taxon>Holosporaceae</taxon>
        <taxon>Candidatus Bealeia</taxon>
    </lineage>
</organism>
<gene>
    <name evidence="1" type="ORF">Bealeia1_01038</name>
</gene>
<proteinExistence type="predicted"/>
<protein>
    <submittedName>
        <fullName evidence="1">Uncharacterized protein</fullName>
    </submittedName>
</protein>